<accession>A0AAV3R1I1</accession>
<sequence length="136" mass="15640">MKFILDSNTRRSSDSKAKASQHPKKLWAAVENYKQPLKFEAAISSAVESFKKSPEFLDVLGSNVAYGVYSFVRKYKEKYPNLRSDYQELQEGYNPSWFAELSLDAPSEYEEDEEEAPPTTLLLQLNFRCILYPAPL</sequence>
<feature type="compositionally biased region" description="Basic and acidic residues" evidence="1">
    <location>
        <begin position="8"/>
        <end position="17"/>
    </location>
</feature>
<evidence type="ECO:0000256" key="1">
    <source>
        <dbReference type="SAM" id="MobiDB-lite"/>
    </source>
</evidence>
<comment type="caution">
    <text evidence="2">The sequence shown here is derived from an EMBL/GenBank/DDBJ whole genome shotgun (WGS) entry which is preliminary data.</text>
</comment>
<proteinExistence type="predicted"/>
<dbReference type="AlphaFoldDB" id="A0AAV3R1I1"/>
<dbReference type="EMBL" id="BAABME010006389">
    <property type="protein sequence ID" value="GAA0168222.1"/>
    <property type="molecule type" value="Genomic_DNA"/>
</dbReference>
<protein>
    <submittedName>
        <fullName evidence="2">Uncharacterized protein</fullName>
    </submittedName>
</protein>
<keyword evidence="3" id="KW-1185">Reference proteome</keyword>
<dbReference type="Proteomes" id="UP001454036">
    <property type="component" value="Unassembled WGS sequence"/>
</dbReference>
<gene>
    <name evidence="2" type="ORF">LIER_22987</name>
</gene>
<evidence type="ECO:0000313" key="2">
    <source>
        <dbReference type="EMBL" id="GAA0168222.1"/>
    </source>
</evidence>
<evidence type="ECO:0000313" key="3">
    <source>
        <dbReference type="Proteomes" id="UP001454036"/>
    </source>
</evidence>
<name>A0AAV3R1I1_LITER</name>
<organism evidence="2 3">
    <name type="scientific">Lithospermum erythrorhizon</name>
    <name type="common">Purple gromwell</name>
    <name type="synonym">Lithospermum officinale var. erythrorhizon</name>
    <dbReference type="NCBI Taxonomy" id="34254"/>
    <lineage>
        <taxon>Eukaryota</taxon>
        <taxon>Viridiplantae</taxon>
        <taxon>Streptophyta</taxon>
        <taxon>Embryophyta</taxon>
        <taxon>Tracheophyta</taxon>
        <taxon>Spermatophyta</taxon>
        <taxon>Magnoliopsida</taxon>
        <taxon>eudicotyledons</taxon>
        <taxon>Gunneridae</taxon>
        <taxon>Pentapetalae</taxon>
        <taxon>asterids</taxon>
        <taxon>lamiids</taxon>
        <taxon>Boraginales</taxon>
        <taxon>Boraginaceae</taxon>
        <taxon>Boraginoideae</taxon>
        <taxon>Lithospermeae</taxon>
        <taxon>Lithospermum</taxon>
    </lineage>
</organism>
<feature type="region of interest" description="Disordered" evidence="1">
    <location>
        <begin position="1"/>
        <end position="23"/>
    </location>
</feature>
<reference evidence="2 3" key="1">
    <citation type="submission" date="2024-01" db="EMBL/GenBank/DDBJ databases">
        <title>The complete chloroplast genome sequence of Lithospermum erythrorhizon: insights into the phylogenetic relationship among Boraginaceae species and the maternal lineages of purple gromwells.</title>
        <authorList>
            <person name="Okada T."/>
            <person name="Watanabe K."/>
        </authorList>
    </citation>
    <scope>NUCLEOTIDE SEQUENCE [LARGE SCALE GENOMIC DNA]</scope>
</reference>